<dbReference type="EC" id="4.2.2.-" evidence="3"/>
<feature type="chain" id="PRO_5013414429" description="Probable endolytic peptidoglycan transglycosylase RlpA" evidence="3">
    <location>
        <begin position="20"/>
        <end position="164"/>
    </location>
</feature>
<evidence type="ECO:0000256" key="1">
    <source>
        <dbReference type="ARBA" id="ARBA00023239"/>
    </source>
</evidence>
<dbReference type="EMBL" id="FRXN01000004">
    <property type="protein sequence ID" value="SHO64052.1"/>
    <property type="molecule type" value="Genomic_DNA"/>
</dbReference>
<protein>
    <recommendedName>
        <fullName evidence="3">Probable endolytic peptidoglycan transglycosylase RlpA</fullName>
        <ecNumber evidence="3">4.2.2.-</ecNumber>
    </recommendedName>
</protein>
<keyword evidence="1 3" id="KW-0456">Lyase</keyword>
<dbReference type="OrthoDB" id="9779128at2"/>
<dbReference type="CDD" id="cd22268">
    <property type="entry name" value="DPBB_RlpA-like"/>
    <property type="match status" value="1"/>
</dbReference>
<dbReference type="GO" id="GO:0071555">
    <property type="term" value="P:cell wall organization"/>
    <property type="evidence" value="ECO:0007669"/>
    <property type="project" value="UniProtKB-KW"/>
</dbReference>
<dbReference type="GO" id="GO:0000270">
    <property type="term" value="P:peptidoglycan metabolic process"/>
    <property type="evidence" value="ECO:0007669"/>
    <property type="project" value="UniProtKB-UniRule"/>
</dbReference>
<dbReference type="Proteomes" id="UP000184609">
    <property type="component" value="Unassembled WGS sequence"/>
</dbReference>
<keyword evidence="6" id="KW-0449">Lipoprotein</keyword>
<dbReference type="PANTHER" id="PTHR34183:SF1">
    <property type="entry name" value="ENDOLYTIC PEPTIDOGLYCAN TRANSGLYCOSYLASE RLPA"/>
    <property type="match status" value="1"/>
</dbReference>
<keyword evidence="2 3" id="KW-0961">Cell wall biogenesis/degradation</keyword>
<proteinExistence type="inferred from homology"/>
<sequence precursor="true">MRVLFSVLLVLGLSLGALAQEVDSVRVQTGVASYYGKRFHQRKTANGEIFNMDSLTAAHKYLPFNTWVKVTRLDTQDSVWVRINDRLPKTSKRIIDLSRRAGTELDMGDVGITKVSLQVGSINEMNALYSHFGGDPPGTLRLRMYEQPIRLIARPKDWCWNLGC</sequence>
<evidence type="ECO:0000256" key="2">
    <source>
        <dbReference type="ARBA" id="ARBA00023316"/>
    </source>
</evidence>
<dbReference type="InterPro" id="IPR009009">
    <property type="entry name" value="RlpA-like_DPBB"/>
</dbReference>
<gene>
    <name evidence="3" type="primary">rlpA</name>
    <name evidence="6" type="ORF">SAMN04488108_3222</name>
</gene>
<evidence type="ECO:0000259" key="5">
    <source>
        <dbReference type="Pfam" id="PF03330"/>
    </source>
</evidence>
<accession>A0A1M7ZGT0</accession>
<dbReference type="RefSeq" id="WP_073572830.1">
    <property type="nucleotide sequence ID" value="NZ_FRXN01000004.1"/>
</dbReference>
<reference evidence="7" key="1">
    <citation type="submission" date="2016-12" db="EMBL/GenBank/DDBJ databases">
        <authorList>
            <person name="Varghese N."/>
            <person name="Submissions S."/>
        </authorList>
    </citation>
    <scope>NUCLEOTIDE SEQUENCE [LARGE SCALE GENOMIC DNA]</scope>
    <source>
        <strain evidence="7">DSM 25035</strain>
    </source>
</reference>
<dbReference type="Pfam" id="PF03330">
    <property type="entry name" value="DPBB_1"/>
    <property type="match status" value="1"/>
</dbReference>
<dbReference type="NCBIfam" id="TIGR00413">
    <property type="entry name" value="rlpA"/>
    <property type="match status" value="1"/>
</dbReference>
<dbReference type="InterPro" id="IPR034718">
    <property type="entry name" value="RlpA"/>
</dbReference>
<dbReference type="HAMAP" id="MF_02071">
    <property type="entry name" value="RlpA"/>
    <property type="match status" value="1"/>
</dbReference>
<keyword evidence="3" id="KW-0732">Signal</keyword>
<dbReference type="GO" id="GO:0008932">
    <property type="term" value="F:lytic endotransglycosylase activity"/>
    <property type="evidence" value="ECO:0007669"/>
    <property type="project" value="UniProtKB-UniRule"/>
</dbReference>
<dbReference type="STRING" id="1073327.SAMN04488108_3222"/>
<feature type="signal peptide" evidence="3">
    <location>
        <begin position="1"/>
        <end position="19"/>
    </location>
</feature>
<dbReference type="InterPro" id="IPR012997">
    <property type="entry name" value="RplA"/>
</dbReference>
<dbReference type="InterPro" id="IPR036908">
    <property type="entry name" value="RlpA-like_sf"/>
</dbReference>
<evidence type="ECO:0000256" key="4">
    <source>
        <dbReference type="RuleBase" id="RU003495"/>
    </source>
</evidence>
<evidence type="ECO:0000256" key="3">
    <source>
        <dbReference type="HAMAP-Rule" id="MF_02071"/>
    </source>
</evidence>
<dbReference type="AlphaFoldDB" id="A0A1M7ZGT0"/>
<comment type="similarity">
    <text evidence="3 4">Belongs to the RlpA family.</text>
</comment>
<dbReference type="PANTHER" id="PTHR34183">
    <property type="entry name" value="ENDOLYTIC PEPTIDOGLYCAN TRANSGLYCOSYLASE RLPA"/>
    <property type="match status" value="1"/>
</dbReference>
<feature type="domain" description="RlpA-like protein double-psi beta-barrel" evidence="5">
    <location>
        <begin position="28"/>
        <end position="116"/>
    </location>
</feature>
<evidence type="ECO:0000313" key="6">
    <source>
        <dbReference type="EMBL" id="SHO64052.1"/>
    </source>
</evidence>
<comment type="function">
    <text evidence="3">Lytic transglycosylase with a strong preference for naked glycan strands that lack stem peptides.</text>
</comment>
<organism evidence="6 7">
    <name type="scientific">Algoriphagus zhangzhouensis</name>
    <dbReference type="NCBI Taxonomy" id="1073327"/>
    <lineage>
        <taxon>Bacteria</taxon>
        <taxon>Pseudomonadati</taxon>
        <taxon>Bacteroidota</taxon>
        <taxon>Cytophagia</taxon>
        <taxon>Cytophagales</taxon>
        <taxon>Cyclobacteriaceae</taxon>
        <taxon>Algoriphagus</taxon>
    </lineage>
</organism>
<dbReference type="Gene3D" id="2.40.40.10">
    <property type="entry name" value="RlpA-like domain"/>
    <property type="match status" value="1"/>
</dbReference>
<dbReference type="SUPFAM" id="SSF50685">
    <property type="entry name" value="Barwin-like endoglucanases"/>
    <property type="match status" value="1"/>
</dbReference>
<evidence type="ECO:0000313" key="7">
    <source>
        <dbReference type="Proteomes" id="UP000184609"/>
    </source>
</evidence>
<keyword evidence="7" id="KW-1185">Reference proteome</keyword>
<name>A0A1M7ZGT0_9BACT</name>